<comment type="activity regulation">
    <text evidence="10">Na(+) is not transported, but it plays an essential structural role and its presence is essential for fluoride channel function.</text>
</comment>
<feature type="transmembrane region" description="Helical" evidence="10">
    <location>
        <begin position="143"/>
        <end position="164"/>
    </location>
</feature>
<feature type="region of interest" description="Disordered" evidence="11">
    <location>
        <begin position="1"/>
        <end position="22"/>
    </location>
</feature>
<comment type="catalytic activity">
    <reaction evidence="8">
        <text>fluoride(in) = fluoride(out)</text>
        <dbReference type="Rhea" id="RHEA:76159"/>
        <dbReference type="ChEBI" id="CHEBI:17051"/>
    </reaction>
    <physiologicalReaction direction="left-to-right" evidence="8">
        <dbReference type="Rhea" id="RHEA:76160"/>
    </physiologicalReaction>
</comment>
<feature type="transmembrane region" description="Helical" evidence="10">
    <location>
        <begin position="48"/>
        <end position="66"/>
    </location>
</feature>
<keyword evidence="2 10" id="KW-1003">Cell membrane</keyword>
<comment type="subcellular location">
    <subcellularLocation>
        <location evidence="1 10">Cell membrane</location>
        <topology evidence="1 10">Multi-pass membrane protein</topology>
    </subcellularLocation>
</comment>
<feature type="transmembrane region" description="Helical" evidence="10">
    <location>
        <begin position="113"/>
        <end position="131"/>
    </location>
</feature>
<dbReference type="GO" id="GO:0140114">
    <property type="term" value="P:cellular detoxification of fluoride"/>
    <property type="evidence" value="ECO:0007669"/>
    <property type="project" value="UniProtKB-UniRule"/>
</dbReference>
<evidence type="ECO:0000313" key="13">
    <source>
        <dbReference type="Proteomes" id="UP000432015"/>
    </source>
</evidence>
<dbReference type="GO" id="GO:0005886">
    <property type="term" value="C:plasma membrane"/>
    <property type="evidence" value="ECO:0007669"/>
    <property type="project" value="UniProtKB-SubCell"/>
</dbReference>
<keyword evidence="13" id="KW-1185">Reference proteome</keyword>
<dbReference type="PANTHER" id="PTHR28259">
    <property type="entry name" value="FLUORIDE EXPORT PROTEIN 1-RELATED"/>
    <property type="match status" value="1"/>
</dbReference>
<name>A0A7K1KYB0_9ACTN</name>
<evidence type="ECO:0000256" key="2">
    <source>
        <dbReference type="ARBA" id="ARBA00022475"/>
    </source>
</evidence>
<keyword evidence="5 10" id="KW-0472">Membrane</keyword>
<keyword evidence="6 10" id="KW-0407">Ion channel</keyword>
<comment type="caution">
    <text evidence="12">The sequence shown here is derived from an EMBL/GenBank/DDBJ whole genome shotgun (WGS) entry which is preliminary data.</text>
</comment>
<dbReference type="GO" id="GO:0062054">
    <property type="term" value="F:fluoride channel activity"/>
    <property type="evidence" value="ECO:0007669"/>
    <property type="project" value="UniProtKB-UniRule"/>
</dbReference>
<accession>A0A7K1KYB0</accession>
<evidence type="ECO:0000256" key="11">
    <source>
        <dbReference type="SAM" id="MobiDB-lite"/>
    </source>
</evidence>
<dbReference type="InterPro" id="IPR003691">
    <property type="entry name" value="FluC"/>
</dbReference>
<dbReference type="AlphaFoldDB" id="A0A7K1KYB0"/>
<feature type="binding site" evidence="10">
    <location>
        <position position="124"/>
    </location>
    <ligand>
        <name>Na(+)</name>
        <dbReference type="ChEBI" id="CHEBI:29101"/>
        <note>structural</note>
    </ligand>
</feature>
<dbReference type="Proteomes" id="UP000432015">
    <property type="component" value="Unassembled WGS sequence"/>
</dbReference>
<dbReference type="GO" id="GO:0046872">
    <property type="term" value="F:metal ion binding"/>
    <property type="evidence" value="ECO:0007669"/>
    <property type="project" value="UniProtKB-KW"/>
</dbReference>
<evidence type="ECO:0000256" key="5">
    <source>
        <dbReference type="ARBA" id="ARBA00023136"/>
    </source>
</evidence>
<dbReference type="EMBL" id="WOFH01000004">
    <property type="protein sequence ID" value="MUN37184.1"/>
    <property type="molecule type" value="Genomic_DNA"/>
</dbReference>
<evidence type="ECO:0000256" key="4">
    <source>
        <dbReference type="ARBA" id="ARBA00022989"/>
    </source>
</evidence>
<gene>
    <name evidence="10" type="primary">fluC</name>
    <name evidence="10" type="synonym">crcB</name>
    <name evidence="12" type="ORF">GNZ18_11300</name>
</gene>
<comment type="function">
    <text evidence="9 10">Fluoride-specific ion channel. Important for reducing fluoride concentration in the cell, thus reducing its toxicity.</text>
</comment>
<keyword evidence="3 10" id="KW-0812">Transmembrane</keyword>
<keyword evidence="10" id="KW-0406">Ion transport</keyword>
<keyword evidence="4 10" id="KW-1133">Transmembrane helix</keyword>
<organism evidence="12 13">
    <name type="scientific">Actinomadura litoris</name>
    <dbReference type="NCBI Taxonomy" id="2678616"/>
    <lineage>
        <taxon>Bacteria</taxon>
        <taxon>Bacillati</taxon>
        <taxon>Actinomycetota</taxon>
        <taxon>Actinomycetes</taxon>
        <taxon>Streptosporangiales</taxon>
        <taxon>Thermomonosporaceae</taxon>
        <taxon>Actinomadura</taxon>
    </lineage>
</organism>
<evidence type="ECO:0000256" key="9">
    <source>
        <dbReference type="ARBA" id="ARBA00049940"/>
    </source>
</evidence>
<keyword evidence="10" id="KW-0915">Sodium</keyword>
<evidence type="ECO:0000313" key="12">
    <source>
        <dbReference type="EMBL" id="MUN37184.1"/>
    </source>
</evidence>
<dbReference type="HAMAP" id="MF_00454">
    <property type="entry name" value="FluC"/>
    <property type="match status" value="1"/>
</dbReference>
<keyword evidence="10" id="KW-0813">Transport</keyword>
<proteinExistence type="inferred from homology"/>
<dbReference type="Pfam" id="PF02537">
    <property type="entry name" value="CRCB"/>
    <property type="match status" value="1"/>
</dbReference>
<dbReference type="PANTHER" id="PTHR28259:SF1">
    <property type="entry name" value="FLUORIDE EXPORT PROTEIN 1-RELATED"/>
    <property type="match status" value="1"/>
</dbReference>
<evidence type="ECO:0000256" key="8">
    <source>
        <dbReference type="ARBA" id="ARBA00035585"/>
    </source>
</evidence>
<reference evidence="12 13" key="1">
    <citation type="submission" date="2019-11" db="EMBL/GenBank/DDBJ databases">
        <authorList>
            <person name="Cao P."/>
        </authorList>
    </citation>
    <scope>NUCLEOTIDE SEQUENCE [LARGE SCALE GENOMIC DNA]</scope>
    <source>
        <strain evidence="12 13">NEAU-AAG5</strain>
    </source>
</reference>
<feature type="transmembrane region" description="Helical" evidence="10">
    <location>
        <begin position="81"/>
        <end position="101"/>
    </location>
</feature>
<sequence length="189" mass="19474">MSERAPDGAFDEGGGDDGLSAAESGPLVDPDVDLHVPRQRFELHRAPWSTLAAISVGGIIGALSRYELTDAFPYGPGDFPWPVFGINVGGCLLIGVLMVLITEVRRAHHLVRPFLGVGVLGGFTTFSTYVVDIQRAVDADAAATALGYLAATLVAALAATTAGLRLTRALARPRAGGAAPEAAGAGERP</sequence>
<evidence type="ECO:0000256" key="7">
    <source>
        <dbReference type="ARBA" id="ARBA00035120"/>
    </source>
</evidence>
<evidence type="ECO:0000256" key="6">
    <source>
        <dbReference type="ARBA" id="ARBA00023303"/>
    </source>
</evidence>
<keyword evidence="10" id="KW-0479">Metal-binding</keyword>
<comment type="similarity">
    <text evidence="7 10">Belongs to the fluoride channel Fluc/FEX (TC 1.A.43) family.</text>
</comment>
<protein>
    <recommendedName>
        <fullName evidence="10">Fluoride-specific ion channel FluC</fullName>
    </recommendedName>
</protein>
<evidence type="ECO:0000256" key="10">
    <source>
        <dbReference type="HAMAP-Rule" id="MF_00454"/>
    </source>
</evidence>
<feature type="binding site" evidence="10">
    <location>
        <position position="121"/>
    </location>
    <ligand>
        <name>Na(+)</name>
        <dbReference type="ChEBI" id="CHEBI:29101"/>
        <note>structural</note>
    </ligand>
</feature>
<dbReference type="RefSeq" id="WP_312874431.1">
    <property type="nucleotide sequence ID" value="NZ_WOFH01000004.1"/>
</dbReference>
<evidence type="ECO:0000256" key="1">
    <source>
        <dbReference type="ARBA" id="ARBA00004651"/>
    </source>
</evidence>
<evidence type="ECO:0000256" key="3">
    <source>
        <dbReference type="ARBA" id="ARBA00022692"/>
    </source>
</evidence>